<keyword evidence="1" id="KW-0472">Membrane</keyword>
<sequence length="62" mass="7049">MTRFPWACPWEYVKSSITTGVMLGVVSYVVVMVLRKRAHLIDPVLYIIAAVFVLNATLYTLM</sequence>
<dbReference type="Proteomes" id="UP000460549">
    <property type="component" value="Unassembled WGS sequence"/>
</dbReference>
<dbReference type="AlphaFoldDB" id="A0A7X2PDS5"/>
<proteinExistence type="predicted"/>
<organism evidence="2 3">
    <name type="scientific">Bullifex porci</name>
    <dbReference type="NCBI Taxonomy" id="2606638"/>
    <lineage>
        <taxon>Bacteria</taxon>
        <taxon>Pseudomonadati</taxon>
        <taxon>Spirochaetota</taxon>
        <taxon>Spirochaetia</taxon>
        <taxon>Spirochaetales</taxon>
        <taxon>Spirochaetaceae</taxon>
        <taxon>Bullifex</taxon>
    </lineage>
</organism>
<comment type="caution">
    <text evidence="2">The sequence shown here is derived from an EMBL/GenBank/DDBJ whole genome shotgun (WGS) entry which is preliminary data.</text>
</comment>
<keyword evidence="1" id="KW-1133">Transmembrane helix</keyword>
<keyword evidence="3" id="KW-1185">Reference proteome</keyword>
<gene>
    <name evidence="2" type="ORF">FYJ80_09575</name>
</gene>
<feature type="transmembrane region" description="Helical" evidence="1">
    <location>
        <begin position="43"/>
        <end position="61"/>
    </location>
</feature>
<evidence type="ECO:0000313" key="2">
    <source>
        <dbReference type="EMBL" id="MSU07017.1"/>
    </source>
</evidence>
<dbReference type="EMBL" id="VUNN01000023">
    <property type="protein sequence ID" value="MSU07017.1"/>
    <property type="molecule type" value="Genomic_DNA"/>
</dbReference>
<accession>A0A7X2PDS5</accession>
<dbReference type="RefSeq" id="WP_154426366.1">
    <property type="nucleotide sequence ID" value="NZ_VUNN01000023.1"/>
</dbReference>
<evidence type="ECO:0000313" key="3">
    <source>
        <dbReference type="Proteomes" id="UP000460549"/>
    </source>
</evidence>
<keyword evidence="1" id="KW-0812">Transmembrane</keyword>
<reference evidence="2 3" key="1">
    <citation type="submission" date="2019-08" db="EMBL/GenBank/DDBJ databases">
        <title>In-depth cultivation of the pig gut microbiome towards novel bacterial diversity and tailored functional studies.</title>
        <authorList>
            <person name="Wylensek D."/>
            <person name="Hitch T.C.A."/>
            <person name="Clavel T."/>
        </authorList>
    </citation>
    <scope>NUCLEOTIDE SEQUENCE [LARGE SCALE GENOMIC DNA]</scope>
    <source>
        <strain evidence="2 3">NM-380-WT-3C1</strain>
    </source>
</reference>
<feature type="transmembrane region" description="Helical" evidence="1">
    <location>
        <begin position="12"/>
        <end position="31"/>
    </location>
</feature>
<evidence type="ECO:0000256" key="1">
    <source>
        <dbReference type="SAM" id="Phobius"/>
    </source>
</evidence>
<name>A0A7X2PDS5_9SPIO</name>
<protein>
    <submittedName>
        <fullName evidence="2">Uncharacterized protein</fullName>
    </submittedName>
</protein>